<feature type="signal peptide" evidence="1">
    <location>
        <begin position="1"/>
        <end position="34"/>
    </location>
</feature>
<dbReference type="RefSeq" id="WP_280602145.1">
    <property type="nucleotide sequence ID" value="NZ_JARXRN010000025.1"/>
</dbReference>
<dbReference type="Pfam" id="PF07396">
    <property type="entry name" value="Porin_O_P"/>
    <property type="match status" value="1"/>
</dbReference>
<comment type="caution">
    <text evidence="2">The sequence shown here is derived from an EMBL/GenBank/DDBJ whole genome shotgun (WGS) entry which is preliminary data.</text>
</comment>
<sequence length="494" mass="52664">MRSSRHLRPQTSPASIRRSALALTLALLSTPVVAQTAAPTPEEIAERLRIVERRLGITPDNASVRNDLAELDRRLRAVELGLDERDRQASVAVAPAPPAPAAKPGPEVTLSADKGASIRSADGQVQLKLGVLAQADHRVFIDNDPAAQNDTFLWRRIRPTLEGSWGDLVGFRLTPEFAGDSASIVDAYVDLKFSPAATVRVGKVKGPIGLERLQSGGAIALVERGFPTELAPNRDIGVQLQGALAGAKVTYVAGVYNGAADGRDSPTSNPDDDFEFAGRLFFEPWKGGDGALSGLGFGIAASTGDKAGSGNNVLPRYRTPGQATFFSYGASVIADGEHRRWSPQAYWYAGTVGLLGEYIRSEQTVFDTATATRASLDHSAWQLTGSWVLTGEAASYRGVKPDQPFAPGDGGWGAFELVARYGRLQIDDDDAFPLFADPAAAASEATAWTLGLNWYLTGNLKLVANYARADFDGGAVGGDRQDEKTFFTRAQVAF</sequence>
<dbReference type="Proteomes" id="UP001156831">
    <property type="component" value="Unassembled WGS sequence"/>
</dbReference>
<dbReference type="InterPro" id="IPR023614">
    <property type="entry name" value="Porin_dom_sf"/>
</dbReference>
<evidence type="ECO:0000313" key="3">
    <source>
        <dbReference type="Proteomes" id="UP001156831"/>
    </source>
</evidence>
<reference evidence="2 3" key="1">
    <citation type="submission" date="2023-04" db="EMBL/GenBank/DDBJ databases">
        <title>Luteimonas sp. M1R5S18.</title>
        <authorList>
            <person name="Sun J.-Q."/>
        </authorList>
    </citation>
    <scope>NUCLEOTIDE SEQUENCE [LARGE SCALE GENOMIC DNA]</scope>
    <source>
        <strain evidence="2 3">M1R5S18</strain>
    </source>
</reference>
<name>A0ABT6JKI5_9GAMM</name>
<dbReference type="InterPro" id="IPR010870">
    <property type="entry name" value="Porin_O/P"/>
</dbReference>
<organism evidence="2 3">
    <name type="scientific">Luteimonas rhizosphaericola</name>
    <dbReference type="NCBI Taxonomy" id="3042024"/>
    <lineage>
        <taxon>Bacteria</taxon>
        <taxon>Pseudomonadati</taxon>
        <taxon>Pseudomonadota</taxon>
        <taxon>Gammaproteobacteria</taxon>
        <taxon>Lysobacterales</taxon>
        <taxon>Lysobacteraceae</taxon>
        <taxon>Luteimonas</taxon>
    </lineage>
</organism>
<proteinExistence type="predicted"/>
<dbReference type="SUPFAM" id="SSF56935">
    <property type="entry name" value="Porins"/>
    <property type="match status" value="1"/>
</dbReference>
<dbReference type="EMBL" id="JARXRN010000025">
    <property type="protein sequence ID" value="MDH5831188.1"/>
    <property type="molecule type" value="Genomic_DNA"/>
</dbReference>
<dbReference type="Gene3D" id="2.40.160.10">
    <property type="entry name" value="Porin"/>
    <property type="match status" value="1"/>
</dbReference>
<keyword evidence="3" id="KW-1185">Reference proteome</keyword>
<accession>A0ABT6JKI5</accession>
<evidence type="ECO:0000313" key="2">
    <source>
        <dbReference type="EMBL" id="MDH5831188.1"/>
    </source>
</evidence>
<evidence type="ECO:0000256" key="1">
    <source>
        <dbReference type="SAM" id="SignalP"/>
    </source>
</evidence>
<gene>
    <name evidence="2" type="ORF">QFW80_11740</name>
</gene>
<protein>
    <submittedName>
        <fullName evidence="2">Porin</fullName>
    </submittedName>
</protein>
<feature type="chain" id="PRO_5046036972" evidence="1">
    <location>
        <begin position="35"/>
        <end position="494"/>
    </location>
</feature>
<keyword evidence="1" id="KW-0732">Signal</keyword>